<accession>A0A8J2PRQ1</accession>
<feature type="non-terminal residue" evidence="1">
    <location>
        <position position="63"/>
    </location>
</feature>
<sequence length="63" mass="6730">MLDCEVDVDKENIQNQTIENETVASKVSAPQGPQKSEGTLFAATVVTAGVLATELESVEEHLD</sequence>
<evidence type="ECO:0000313" key="1">
    <source>
        <dbReference type="EMBL" id="CAG7831104.1"/>
    </source>
</evidence>
<keyword evidence="2" id="KW-1185">Reference proteome</keyword>
<evidence type="ECO:0000313" key="2">
    <source>
        <dbReference type="Proteomes" id="UP000708208"/>
    </source>
</evidence>
<proteinExistence type="predicted"/>
<dbReference type="EMBL" id="CAJVCH010558957">
    <property type="protein sequence ID" value="CAG7831104.1"/>
    <property type="molecule type" value="Genomic_DNA"/>
</dbReference>
<name>A0A8J2PRQ1_9HEXA</name>
<protein>
    <submittedName>
        <fullName evidence="1">Uncharacterized protein</fullName>
    </submittedName>
</protein>
<dbReference type="Proteomes" id="UP000708208">
    <property type="component" value="Unassembled WGS sequence"/>
</dbReference>
<dbReference type="AlphaFoldDB" id="A0A8J2PRQ1"/>
<gene>
    <name evidence="1" type="ORF">AFUS01_LOCUS40864</name>
</gene>
<organism evidence="1 2">
    <name type="scientific">Allacma fusca</name>
    <dbReference type="NCBI Taxonomy" id="39272"/>
    <lineage>
        <taxon>Eukaryota</taxon>
        <taxon>Metazoa</taxon>
        <taxon>Ecdysozoa</taxon>
        <taxon>Arthropoda</taxon>
        <taxon>Hexapoda</taxon>
        <taxon>Collembola</taxon>
        <taxon>Symphypleona</taxon>
        <taxon>Sminthuridae</taxon>
        <taxon>Allacma</taxon>
    </lineage>
</organism>
<comment type="caution">
    <text evidence="1">The sequence shown here is derived from an EMBL/GenBank/DDBJ whole genome shotgun (WGS) entry which is preliminary data.</text>
</comment>
<reference evidence="1" key="1">
    <citation type="submission" date="2021-06" db="EMBL/GenBank/DDBJ databases">
        <authorList>
            <person name="Hodson N. C."/>
            <person name="Mongue J. A."/>
            <person name="Jaron S. K."/>
        </authorList>
    </citation>
    <scope>NUCLEOTIDE SEQUENCE</scope>
</reference>